<evidence type="ECO:0000313" key="3">
    <source>
        <dbReference type="EMBL" id="NML14041.1"/>
    </source>
</evidence>
<gene>
    <name evidence="3" type="ORF">HHL10_03470</name>
</gene>
<evidence type="ECO:0000256" key="1">
    <source>
        <dbReference type="SAM" id="MobiDB-lite"/>
    </source>
</evidence>
<proteinExistence type="predicted"/>
<sequence length="120" mass="12160">MKQLSRSAVLAAVALLGGTAFAKLPPLSDEAKAKAEEAKAKTAWSDKVAAYQLCKASDRVAARTLVEQKKAGKPVGEVVATPPCADPGPFVYPPPETAAAPAAPTTAAATPAAPMPVKKP</sequence>
<keyword evidence="4" id="KW-1185">Reference proteome</keyword>
<accession>A0A848F7K3</accession>
<protein>
    <submittedName>
        <fullName evidence="3">Uncharacterized protein</fullName>
    </submittedName>
</protein>
<dbReference type="Proteomes" id="UP000574067">
    <property type="component" value="Unassembled WGS sequence"/>
</dbReference>
<reference evidence="3 4" key="1">
    <citation type="submission" date="2020-04" db="EMBL/GenBank/DDBJ databases">
        <title>Azohydromonas sp. isolated from soil.</title>
        <authorList>
            <person name="Dahal R.H."/>
        </authorList>
    </citation>
    <scope>NUCLEOTIDE SEQUENCE [LARGE SCALE GENOMIC DNA]</scope>
    <source>
        <strain evidence="3 4">G-1-1-14</strain>
    </source>
</reference>
<feature type="compositionally biased region" description="Low complexity" evidence="1">
    <location>
        <begin position="97"/>
        <end position="112"/>
    </location>
</feature>
<feature type="region of interest" description="Disordered" evidence="1">
    <location>
        <begin position="84"/>
        <end position="120"/>
    </location>
</feature>
<evidence type="ECO:0000313" key="4">
    <source>
        <dbReference type="Proteomes" id="UP000574067"/>
    </source>
</evidence>
<dbReference type="EMBL" id="JABBFW010000002">
    <property type="protein sequence ID" value="NML14041.1"/>
    <property type="molecule type" value="Genomic_DNA"/>
</dbReference>
<organism evidence="3 4">
    <name type="scientific">Azohydromonas caseinilytica</name>
    <dbReference type="NCBI Taxonomy" id="2728836"/>
    <lineage>
        <taxon>Bacteria</taxon>
        <taxon>Pseudomonadati</taxon>
        <taxon>Pseudomonadota</taxon>
        <taxon>Betaproteobacteria</taxon>
        <taxon>Burkholderiales</taxon>
        <taxon>Sphaerotilaceae</taxon>
        <taxon>Azohydromonas</taxon>
    </lineage>
</organism>
<feature type="signal peptide" evidence="2">
    <location>
        <begin position="1"/>
        <end position="22"/>
    </location>
</feature>
<evidence type="ECO:0000256" key="2">
    <source>
        <dbReference type="SAM" id="SignalP"/>
    </source>
</evidence>
<keyword evidence="2" id="KW-0732">Signal</keyword>
<comment type="caution">
    <text evidence="3">The sequence shown here is derived from an EMBL/GenBank/DDBJ whole genome shotgun (WGS) entry which is preliminary data.</text>
</comment>
<dbReference type="RefSeq" id="WP_169158962.1">
    <property type="nucleotide sequence ID" value="NZ_JABBFW010000002.1"/>
</dbReference>
<name>A0A848F7K3_9BURK</name>
<dbReference type="AlphaFoldDB" id="A0A848F7K3"/>
<feature type="chain" id="PRO_5032411825" evidence="2">
    <location>
        <begin position="23"/>
        <end position="120"/>
    </location>
</feature>
<feature type="compositionally biased region" description="Pro residues" evidence="1">
    <location>
        <begin position="84"/>
        <end position="96"/>
    </location>
</feature>